<dbReference type="PANTHER" id="PTHR45953:SF1">
    <property type="entry name" value="IDURONATE 2-SULFATASE"/>
    <property type="match status" value="1"/>
</dbReference>
<evidence type="ECO:0000256" key="2">
    <source>
        <dbReference type="ARBA" id="ARBA00022801"/>
    </source>
</evidence>
<dbReference type="SUPFAM" id="SSF53649">
    <property type="entry name" value="Alkaline phosphatase-like"/>
    <property type="match status" value="1"/>
</dbReference>
<dbReference type="PANTHER" id="PTHR45953">
    <property type="entry name" value="IDURONATE 2-SULFATASE"/>
    <property type="match status" value="1"/>
</dbReference>
<dbReference type="GeneID" id="86064820"/>
<name>A0A2V3XW81_9FIRM</name>
<dbReference type="InterPro" id="IPR000917">
    <property type="entry name" value="Sulfatase_N"/>
</dbReference>
<dbReference type="GO" id="GO:0008484">
    <property type="term" value="F:sulfuric ester hydrolase activity"/>
    <property type="evidence" value="ECO:0007669"/>
    <property type="project" value="TreeGrafter"/>
</dbReference>
<gene>
    <name evidence="4" type="ORF">DFR60_12631</name>
</gene>
<evidence type="ECO:0000256" key="1">
    <source>
        <dbReference type="ARBA" id="ARBA00022723"/>
    </source>
</evidence>
<comment type="caution">
    <text evidence="4">The sequence shown here is derived from an EMBL/GenBank/DDBJ whole genome shotgun (WGS) entry which is preliminary data.</text>
</comment>
<proteinExistence type="predicted"/>
<organism evidence="4 5">
    <name type="scientific">Hungatella effluvii</name>
    <dbReference type="NCBI Taxonomy" id="1096246"/>
    <lineage>
        <taxon>Bacteria</taxon>
        <taxon>Bacillati</taxon>
        <taxon>Bacillota</taxon>
        <taxon>Clostridia</taxon>
        <taxon>Lachnospirales</taxon>
        <taxon>Lachnospiraceae</taxon>
        <taxon>Hungatella</taxon>
    </lineage>
</organism>
<dbReference type="RefSeq" id="WP_110326344.1">
    <property type="nucleotide sequence ID" value="NZ_QJKD01000026.1"/>
</dbReference>
<evidence type="ECO:0000313" key="5">
    <source>
        <dbReference type="Proteomes" id="UP000248057"/>
    </source>
</evidence>
<dbReference type="Gene3D" id="3.40.720.10">
    <property type="entry name" value="Alkaline Phosphatase, subunit A"/>
    <property type="match status" value="1"/>
</dbReference>
<evidence type="ECO:0000259" key="3">
    <source>
        <dbReference type="Pfam" id="PF00884"/>
    </source>
</evidence>
<keyword evidence="1" id="KW-0479">Metal-binding</keyword>
<dbReference type="Proteomes" id="UP000248057">
    <property type="component" value="Unassembled WGS sequence"/>
</dbReference>
<reference evidence="4 5" key="1">
    <citation type="submission" date="2018-05" db="EMBL/GenBank/DDBJ databases">
        <title>Genomic Encyclopedia of Type Strains, Phase IV (KMG-IV): sequencing the most valuable type-strain genomes for metagenomic binning, comparative biology and taxonomic classification.</title>
        <authorList>
            <person name="Goeker M."/>
        </authorList>
    </citation>
    <scope>NUCLEOTIDE SEQUENCE [LARGE SCALE GENOMIC DNA]</scope>
    <source>
        <strain evidence="4 5">DSM 24995</strain>
    </source>
</reference>
<dbReference type="InterPro" id="IPR017850">
    <property type="entry name" value="Alkaline_phosphatase_core_sf"/>
</dbReference>
<protein>
    <submittedName>
        <fullName evidence="4">Arylsulfatase A-like enzyme</fullName>
    </submittedName>
</protein>
<sequence length="471" mass="54078">MSTQRKNLLFLMTDHQRYDTIDMIQSGREVTPNLNKMARSGISCERAYTTCPLCVPARTALASGVYPTASGVVYNDWEDRTAKPMATIHDILKQNGYRVGHIGVDHIKVLPPLKDRGYDCFYSDREYEQEAKEKGLILKDREDITYVQEKCDDIMGTQGYSGVRVSEWAYPTEEFKDICFLKQAVQFLEQAEEERPFALFVYLWAPHPPLKVPKPYSEMYNPDELVLPDHIGVPAWREPQSRRLGPAAQLAEGVPEEHWKRVWAAYLGLTSLADDVIGKLMEKIEEMGVKEETAVIFTADHGDNLGQHRMYQKMEMYEECIHIPLILHLPGQGSGTIKELVSHLDIVPTVCQIAGVQCSGLEGISLYEFLKPGRSIDRHAVFSQYSGTYGYGFIRRAVITETKKYVFDEYGQEEYYRLDEDPCERKNLAGDPIYRKETKRLHEMCKSYHQARGDYFQWEKAEERRVGNGVV</sequence>
<keyword evidence="5" id="KW-1185">Reference proteome</keyword>
<evidence type="ECO:0000313" key="4">
    <source>
        <dbReference type="EMBL" id="PXX44544.1"/>
    </source>
</evidence>
<dbReference type="Pfam" id="PF00884">
    <property type="entry name" value="Sulfatase"/>
    <property type="match status" value="1"/>
</dbReference>
<dbReference type="GO" id="GO:0046872">
    <property type="term" value="F:metal ion binding"/>
    <property type="evidence" value="ECO:0007669"/>
    <property type="project" value="UniProtKB-KW"/>
</dbReference>
<dbReference type="AlphaFoldDB" id="A0A2V3XW81"/>
<keyword evidence="2" id="KW-0378">Hydrolase</keyword>
<dbReference type="GO" id="GO:0005737">
    <property type="term" value="C:cytoplasm"/>
    <property type="evidence" value="ECO:0007669"/>
    <property type="project" value="TreeGrafter"/>
</dbReference>
<feature type="domain" description="Sulfatase N-terminal" evidence="3">
    <location>
        <begin position="6"/>
        <end position="356"/>
    </location>
</feature>
<dbReference type="EMBL" id="QJKD01000026">
    <property type="protein sequence ID" value="PXX44544.1"/>
    <property type="molecule type" value="Genomic_DNA"/>
</dbReference>
<accession>A0A2V3XW81</accession>